<dbReference type="AlphaFoldDB" id="A0A7L5BZT2"/>
<feature type="transmembrane region" description="Helical" evidence="1">
    <location>
        <begin position="126"/>
        <end position="146"/>
    </location>
</feature>
<dbReference type="KEGG" id="hdh:G5B40_17025"/>
<evidence type="ECO:0000259" key="2">
    <source>
        <dbReference type="Pfam" id="PF00892"/>
    </source>
</evidence>
<evidence type="ECO:0000313" key="3">
    <source>
        <dbReference type="EMBL" id="QIE56991.1"/>
    </source>
</evidence>
<keyword evidence="1" id="KW-1133">Transmembrane helix</keyword>
<protein>
    <submittedName>
        <fullName evidence="3">DMT family transporter</fullName>
    </submittedName>
</protein>
<reference evidence="3 4" key="1">
    <citation type="submission" date="2020-02" db="EMBL/GenBank/DDBJ databases">
        <title>complete genome sequence of Rhodobacteraceae bacterium.</title>
        <authorList>
            <person name="Park J."/>
            <person name="Kim Y.-S."/>
            <person name="Kim K.-H."/>
        </authorList>
    </citation>
    <scope>NUCLEOTIDE SEQUENCE [LARGE SCALE GENOMIC DNA]</scope>
    <source>
        <strain evidence="3 4">RR4-56</strain>
    </source>
</reference>
<feature type="domain" description="EamA" evidence="2">
    <location>
        <begin position="5"/>
        <end position="139"/>
    </location>
</feature>
<gene>
    <name evidence="3" type="ORF">G5B40_17025</name>
</gene>
<dbReference type="Proteomes" id="UP000503336">
    <property type="component" value="Chromosome"/>
</dbReference>
<dbReference type="PANTHER" id="PTHR22911">
    <property type="entry name" value="ACYL-MALONYL CONDENSING ENZYME-RELATED"/>
    <property type="match status" value="1"/>
</dbReference>
<feature type="transmembrane region" description="Helical" evidence="1">
    <location>
        <begin position="252"/>
        <end position="271"/>
    </location>
</feature>
<feature type="transmembrane region" description="Helical" evidence="1">
    <location>
        <begin position="224"/>
        <end position="245"/>
    </location>
</feature>
<sequence>MSPRMAYLLCLVGVCGHASSEFVAKLADTPGPEFTVWRFMIGGAGLLVMTRFWPGNHDLVGPLRREGLRITLLSCLGMALGQLIFHWALDFTSVVQVATIVTAIPIFFVIFDRLINGAPLAPPKVVSGIGAFLAVILLMTNGAGLSTGPDDLIGTALALACGGLGGLYLVLAKPLVGRYGPVRMTAYTFVIGFFFLYVVVGSFWGTWVNPMSIFEKTGQQVAGILTIGLWNTAIAMSAWLAGLAAAPDGQRANYLFFLKPVIAAFLAVAILGDQLTLLQVLAILAICLCVGVEYLWTRARGGWRRSE</sequence>
<dbReference type="GO" id="GO:0016020">
    <property type="term" value="C:membrane"/>
    <property type="evidence" value="ECO:0007669"/>
    <property type="project" value="InterPro"/>
</dbReference>
<evidence type="ECO:0000313" key="4">
    <source>
        <dbReference type="Proteomes" id="UP000503336"/>
    </source>
</evidence>
<keyword evidence="1" id="KW-0812">Transmembrane</keyword>
<feature type="domain" description="EamA" evidence="2">
    <location>
        <begin position="153"/>
        <end position="288"/>
    </location>
</feature>
<feature type="transmembrane region" description="Helical" evidence="1">
    <location>
        <begin position="94"/>
        <end position="114"/>
    </location>
</feature>
<keyword evidence="4" id="KW-1185">Reference proteome</keyword>
<accession>A0A7L5BZT2</accession>
<proteinExistence type="predicted"/>
<keyword evidence="1" id="KW-0472">Membrane</keyword>
<feature type="transmembrane region" description="Helical" evidence="1">
    <location>
        <begin position="66"/>
        <end position="88"/>
    </location>
</feature>
<feature type="transmembrane region" description="Helical" evidence="1">
    <location>
        <begin position="36"/>
        <end position="54"/>
    </location>
</feature>
<dbReference type="SUPFAM" id="SSF103481">
    <property type="entry name" value="Multidrug resistance efflux transporter EmrE"/>
    <property type="match status" value="2"/>
</dbReference>
<dbReference type="EMBL" id="CP049056">
    <property type="protein sequence ID" value="QIE56991.1"/>
    <property type="molecule type" value="Genomic_DNA"/>
</dbReference>
<dbReference type="InterPro" id="IPR037185">
    <property type="entry name" value="EmrE-like"/>
</dbReference>
<dbReference type="Pfam" id="PF00892">
    <property type="entry name" value="EamA"/>
    <property type="match status" value="2"/>
</dbReference>
<dbReference type="RefSeq" id="WP_165101097.1">
    <property type="nucleotide sequence ID" value="NZ_CP049056.1"/>
</dbReference>
<feature type="transmembrane region" description="Helical" evidence="1">
    <location>
        <begin position="277"/>
        <end position="296"/>
    </location>
</feature>
<feature type="transmembrane region" description="Helical" evidence="1">
    <location>
        <begin position="152"/>
        <end position="172"/>
    </location>
</feature>
<feature type="transmembrane region" description="Helical" evidence="1">
    <location>
        <begin position="184"/>
        <end position="204"/>
    </location>
</feature>
<organism evidence="3 4">
    <name type="scientific">Pikeienuella piscinae</name>
    <dbReference type="NCBI Taxonomy" id="2748098"/>
    <lineage>
        <taxon>Bacteria</taxon>
        <taxon>Pseudomonadati</taxon>
        <taxon>Pseudomonadota</taxon>
        <taxon>Alphaproteobacteria</taxon>
        <taxon>Rhodobacterales</taxon>
        <taxon>Paracoccaceae</taxon>
        <taxon>Pikeienuella</taxon>
    </lineage>
</organism>
<evidence type="ECO:0000256" key="1">
    <source>
        <dbReference type="SAM" id="Phobius"/>
    </source>
</evidence>
<dbReference type="InterPro" id="IPR000620">
    <property type="entry name" value="EamA_dom"/>
</dbReference>
<name>A0A7L5BZT2_9RHOB</name>